<evidence type="ECO:0000313" key="3">
    <source>
        <dbReference type="Proteomes" id="UP001341840"/>
    </source>
</evidence>
<dbReference type="Proteomes" id="UP001341840">
    <property type="component" value="Unassembled WGS sequence"/>
</dbReference>
<comment type="caution">
    <text evidence="2">The sequence shown here is derived from an EMBL/GenBank/DDBJ whole genome shotgun (WGS) entry which is preliminary data.</text>
</comment>
<feature type="region of interest" description="Disordered" evidence="1">
    <location>
        <begin position="55"/>
        <end position="77"/>
    </location>
</feature>
<dbReference type="EMBL" id="JASCZI010241677">
    <property type="protein sequence ID" value="MED6204461.1"/>
    <property type="molecule type" value="Genomic_DNA"/>
</dbReference>
<feature type="compositionally biased region" description="Basic residues" evidence="1">
    <location>
        <begin position="65"/>
        <end position="75"/>
    </location>
</feature>
<sequence>MRIWVQLSGGGSEMKNRWLSNMYAPRWTQSKGNIQASKFYLSHVDITCTTMSPAIHPLAPPSSNKGKKRKSFGRRRNQEESWYNDDILYYAAKTMYKEQVHNYL</sequence>
<name>A0ABU6Y4K7_9FABA</name>
<organism evidence="2 3">
    <name type="scientific">Stylosanthes scabra</name>
    <dbReference type="NCBI Taxonomy" id="79078"/>
    <lineage>
        <taxon>Eukaryota</taxon>
        <taxon>Viridiplantae</taxon>
        <taxon>Streptophyta</taxon>
        <taxon>Embryophyta</taxon>
        <taxon>Tracheophyta</taxon>
        <taxon>Spermatophyta</taxon>
        <taxon>Magnoliopsida</taxon>
        <taxon>eudicotyledons</taxon>
        <taxon>Gunneridae</taxon>
        <taxon>Pentapetalae</taxon>
        <taxon>rosids</taxon>
        <taxon>fabids</taxon>
        <taxon>Fabales</taxon>
        <taxon>Fabaceae</taxon>
        <taxon>Papilionoideae</taxon>
        <taxon>50 kb inversion clade</taxon>
        <taxon>dalbergioids sensu lato</taxon>
        <taxon>Dalbergieae</taxon>
        <taxon>Pterocarpus clade</taxon>
        <taxon>Stylosanthes</taxon>
    </lineage>
</organism>
<keyword evidence="3" id="KW-1185">Reference proteome</keyword>
<accession>A0ABU6Y4K7</accession>
<protein>
    <submittedName>
        <fullName evidence="2">Uncharacterized protein</fullName>
    </submittedName>
</protein>
<evidence type="ECO:0000256" key="1">
    <source>
        <dbReference type="SAM" id="MobiDB-lite"/>
    </source>
</evidence>
<evidence type="ECO:0000313" key="2">
    <source>
        <dbReference type="EMBL" id="MED6204461.1"/>
    </source>
</evidence>
<reference evidence="2 3" key="1">
    <citation type="journal article" date="2023" name="Plants (Basel)">
        <title>Bridging the Gap: Combining Genomics and Transcriptomics Approaches to Understand Stylosanthes scabra, an Orphan Legume from the Brazilian Caatinga.</title>
        <authorList>
            <person name="Ferreira-Neto J.R.C."/>
            <person name="da Silva M.D."/>
            <person name="Binneck E."/>
            <person name="de Melo N.F."/>
            <person name="da Silva R.H."/>
            <person name="de Melo A.L.T.M."/>
            <person name="Pandolfi V."/>
            <person name="Bustamante F.O."/>
            <person name="Brasileiro-Vidal A.C."/>
            <person name="Benko-Iseppon A.M."/>
        </authorList>
    </citation>
    <scope>NUCLEOTIDE SEQUENCE [LARGE SCALE GENOMIC DNA]</scope>
    <source>
        <tissue evidence="2">Leaves</tissue>
    </source>
</reference>
<gene>
    <name evidence="2" type="ORF">PIB30_009471</name>
</gene>
<proteinExistence type="predicted"/>